<proteinExistence type="inferred from homology"/>
<comment type="function">
    <text evidence="2">Catalyzes the reversible cyclization of carbamoyl aspartate to dihydroorotate.</text>
</comment>
<evidence type="ECO:0000256" key="5">
    <source>
        <dbReference type="ARBA" id="ARBA00022801"/>
    </source>
</evidence>
<dbReference type="SUPFAM" id="SSF51556">
    <property type="entry name" value="Metallo-dependent hydrolases"/>
    <property type="match status" value="1"/>
</dbReference>
<name>A0A540VJG5_9CHLR</name>
<dbReference type="NCBIfam" id="TIGR00857">
    <property type="entry name" value="pyrC_multi"/>
    <property type="match status" value="1"/>
</dbReference>
<dbReference type="InterPro" id="IPR050138">
    <property type="entry name" value="DHOase/Allantoinase_Hydrolase"/>
</dbReference>
<reference evidence="7 8" key="1">
    <citation type="submission" date="2019-06" db="EMBL/GenBank/DDBJ databases">
        <title>Genome sequence of Litorilinea aerophila BAA-2444.</title>
        <authorList>
            <person name="Maclea K.S."/>
            <person name="Maurais E.G."/>
            <person name="Iannazzi L.C."/>
        </authorList>
    </citation>
    <scope>NUCLEOTIDE SEQUENCE [LARGE SCALE GENOMIC DNA]</scope>
    <source>
        <strain evidence="7 8">ATCC BAA-2444</strain>
    </source>
</reference>
<gene>
    <name evidence="7" type="ORF">FKZ61_06325</name>
</gene>
<dbReference type="OrthoDB" id="9765462at2"/>
<feature type="domain" description="Amidohydrolase-related" evidence="6">
    <location>
        <begin position="19"/>
        <end position="91"/>
    </location>
</feature>
<keyword evidence="5 7" id="KW-0378">Hydrolase</keyword>
<evidence type="ECO:0000256" key="2">
    <source>
        <dbReference type="ARBA" id="ARBA00002368"/>
    </source>
</evidence>
<dbReference type="PROSITE" id="PS00483">
    <property type="entry name" value="DIHYDROOROTASE_2"/>
    <property type="match status" value="1"/>
</dbReference>
<comment type="cofactor">
    <cofactor evidence="1">
        <name>Zn(2+)</name>
        <dbReference type="ChEBI" id="CHEBI:29105"/>
    </cofactor>
</comment>
<dbReference type="SUPFAM" id="SSF51338">
    <property type="entry name" value="Composite domain of metallo-dependent hydrolases"/>
    <property type="match status" value="1"/>
</dbReference>
<keyword evidence="4" id="KW-0479">Metal-binding</keyword>
<dbReference type="GO" id="GO:0004038">
    <property type="term" value="F:allantoinase activity"/>
    <property type="evidence" value="ECO:0007669"/>
    <property type="project" value="TreeGrafter"/>
</dbReference>
<dbReference type="Pfam" id="PF01979">
    <property type="entry name" value="Amidohydro_1"/>
    <property type="match status" value="1"/>
</dbReference>
<dbReference type="GO" id="GO:0005737">
    <property type="term" value="C:cytoplasm"/>
    <property type="evidence" value="ECO:0007669"/>
    <property type="project" value="TreeGrafter"/>
</dbReference>
<evidence type="ECO:0000256" key="3">
    <source>
        <dbReference type="ARBA" id="ARBA00010286"/>
    </source>
</evidence>
<evidence type="ECO:0000313" key="8">
    <source>
        <dbReference type="Proteomes" id="UP000317371"/>
    </source>
</evidence>
<dbReference type="InParanoid" id="A0A540VJG5"/>
<evidence type="ECO:0000256" key="1">
    <source>
        <dbReference type="ARBA" id="ARBA00001947"/>
    </source>
</evidence>
<comment type="caution">
    <text evidence="7">The sequence shown here is derived from an EMBL/GenBank/DDBJ whole genome shotgun (WGS) entry which is preliminary data.</text>
</comment>
<dbReference type="Proteomes" id="UP000317371">
    <property type="component" value="Unassembled WGS sequence"/>
</dbReference>
<dbReference type="GO" id="GO:0046872">
    <property type="term" value="F:metal ion binding"/>
    <property type="evidence" value="ECO:0007669"/>
    <property type="project" value="UniProtKB-KW"/>
</dbReference>
<dbReference type="PANTHER" id="PTHR43668:SF2">
    <property type="entry name" value="ALLANTOINASE"/>
    <property type="match status" value="1"/>
</dbReference>
<keyword evidence="8" id="KW-1185">Reference proteome</keyword>
<dbReference type="AlphaFoldDB" id="A0A540VJG5"/>
<dbReference type="InterPro" id="IPR002195">
    <property type="entry name" value="Dihydroorotase_CS"/>
</dbReference>
<dbReference type="PROSITE" id="PS00482">
    <property type="entry name" value="DIHYDROOROTASE_1"/>
    <property type="match status" value="1"/>
</dbReference>
<dbReference type="InterPro" id="IPR032466">
    <property type="entry name" value="Metal_Hydrolase"/>
</dbReference>
<accession>A0A540VJG5</accession>
<dbReference type="Gene3D" id="3.20.20.140">
    <property type="entry name" value="Metal-dependent hydrolases"/>
    <property type="match status" value="1"/>
</dbReference>
<dbReference type="FunFam" id="3.20.20.140:FF:000036">
    <property type="entry name" value="Carbamoyl-phosphate synthase large chain"/>
    <property type="match status" value="1"/>
</dbReference>
<sequence>MGPQKPPHGMGGAMAIERLPGLVDAHVHLREPGYEHKEDFYTGTAAALAGGVTTVLDMPNTNPPTSTPERLAEKARLAQAKAVCDVGLFVGATRTEGDAYLPAAHRACGLKIYVNDTFGSLRIDTLDLLHRLFRTWAERAAQIGYRSPENPHGLGPVAVHAEELMVPACLALSQLYDVPLHVVHVSRRSEIETIRRAKERGVQVTCEATPHHLFLSMEDLPRLGSLGDMRPRLATPDDVAALWEHLAAIDIFATDHAPHTLAEKGLQGQPVESPPPGVPGVETMLPLLLTAVHAGRLTLEDVVQRCVTAPRRIYGLPEQPDTVVEVDVDAHYTLENQAMHTRVGWTPFAGMPVYGRVQRVILRGRTVYEEGRVLAEPGSGRVLFQPT</sequence>
<evidence type="ECO:0000259" key="6">
    <source>
        <dbReference type="Pfam" id="PF01979"/>
    </source>
</evidence>
<dbReference type="PANTHER" id="PTHR43668">
    <property type="entry name" value="ALLANTOINASE"/>
    <property type="match status" value="1"/>
</dbReference>
<protein>
    <submittedName>
        <fullName evidence="7">Amidohydrolase family protein</fullName>
    </submittedName>
</protein>
<dbReference type="InterPro" id="IPR011059">
    <property type="entry name" value="Metal-dep_hydrolase_composite"/>
</dbReference>
<dbReference type="GO" id="GO:0006145">
    <property type="term" value="P:purine nucleobase catabolic process"/>
    <property type="evidence" value="ECO:0007669"/>
    <property type="project" value="TreeGrafter"/>
</dbReference>
<organism evidence="7 8">
    <name type="scientific">Litorilinea aerophila</name>
    <dbReference type="NCBI Taxonomy" id="1204385"/>
    <lineage>
        <taxon>Bacteria</taxon>
        <taxon>Bacillati</taxon>
        <taxon>Chloroflexota</taxon>
        <taxon>Caldilineae</taxon>
        <taxon>Caldilineales</taxon>
        <taxon>Caldilineaceae</taxon>
        <taxon>Litorilinea</taxon>
    </lineage>
</organism>
<dbReference type="EMBL" id="VIGC01000006">
    <property type="protein sequence ID" value="TQE96862.1"/>
    <property type="molecule type" value="Genomic_DNA"/>
</dbReference>
<dbReference type="InterPro" id="IPR006680">
    <property type="entry name" value="Amidohydro-rel"/>
</dbReference>
<evidence type="ECO:0000256" key="4">
    <source>
        <dbReference type="ARBA" id="ARBA00022723"/>
    </source>
</evidence>
<evidence type="ECO:0000313" key="7">
    <source>
        <dbReference type="EMBL" id="TQE96862.1"/>
    </source>
</evidence>
<comment type="similarity">
    <text evidence="3">Belongs to the metallo-dependent hydrolases superfamily. DHOase family. Class I DHOase subfamily.</text>
</comment>